<proteinExistence type="predicted"/>
<keyword evidence="1" id="KW-0805">Transcription regulation</keyword>
<sequence>MPMKPPRQLASQTLFRGLEVVDAVADGLTTLPEISARLAVSVSTTHRLASALVQIGYLRFEARKGYSLGPHLIELGFKAHRQSDLATRARPHLQALADLTHDTVHLATMLDEQVVYLDKIAGSRAVQVSSLIGGRKRLCSTGVGKALLLDETEQRWTELYRQDTASGFCEAKDEADWLALMRGYVAEGYAFDLGEDDEAIRCVAAPIRDASRQIVGAVSVSSTVQYMDAARMQALITVVQKSAACIGRELGGGYTL</sequence>
<dbReference type="PROSITE" id="PS51077">
    <property type="entry name" value="HTH_ICLR"/>
    <property type="match status" value="1"/>
</dbReference>
<organism evidence="8 9">
    <name type="scientific">Pseudomonas frederiksbergensis</name>
    <dbReference type="NCBI Taxonomy" id="104087"/>
    <lineage>
        <taxon>Bacteria</taxon>
        <taxon>Pseudomonadati</taxon>
        <taxon>Pseudomonadota</taxon>
        <taxon>Gammaproteobacteria</taxon>
        <taxon>Pseudomonadales</taxon>
        <taxon>Pseudomonadaceae</taxon>
        <taxon>Pseudomonas</taxon>
    </lineage>
</organism>
<evidence type="ECO:0000256" key="4">
    <source>
        <dbReference type="ARBA" id="ARBA00040379"/>
    </source>
</evidence>
<dbReference type="InterPro" id="IPR005471">
    <property type="entry name" value="Tscrpt_reg_IclR_N"/>
</dbReference>
<evidence type="ECO:0000313" key="8">
    <source>
        <dbReference type="EMBL" id="KHK61779.1"/>
    </source>
</evidence>
<dbReference type="EMBL" id="JQGJ01000026">
    <property type="protein sequence ID" value="KHK61779.1"/>
    <property type="molecule type" value="Genomic_DNA"/>
</dbReference>
<dbReference type="PANTHER" id="PTHR30136">
    <property type="entry name" value="HELIX-TURN-HELIX TRANSCRIPTIONAL REGULATOR, ICLR FAMILY"/>
    <property type="match status" value="1"/>
</dbReference>
<dbReference type="PANTHER" id="PTHR30136:SF24">
    <property type="entry name" value="HTH-TYPE TRANSCRIPTIONAL REPRESSOR ALLR"/>
    <property type="match status" value="1"/>
</dbReference>
<evidence type="ECO:0000256" key="3">
    <source>
        <dbReference type="ARBA" id="ARBA00023163"/>
    </source>
</evidence>
<dbReference type="RefSeq" id="WP_046510189.1">
    <property type="nucleotide sequence ID" value="NZ_JQGJ02000023.1"/>
</dbReference>
<feature type="domain" description="IclR-ED" evidence="7">
    <location>
        <begin position="71"/>
        <end position="252"/>
    </location>
</feature>
<keyword evidence="2" id="KW-0238">DNA-binding</keyword>
<evidence type="ECO:0000256" key="5">
    <source>
        <dbReference type="ARBA" id="ARBA00042627"/>
    </source>
</evidence>
<evidence type="ECO:0000256" key="1">
    <source>
        <dbReference type="ARBA" id="ARBA00023015"/>
    </source>
</evidence>
<feature type="domain" description="HTH iclR-type" evidence="6">
    <location>
        <begin position="11"/>
        <end position="70"/>
    </location>
</feature>
<gene>
    <name evidence="8" type="ORF">JZ00_26975</name>
</gene>
<dbReference type="InterPro" id="IPR050707">
    <property type="entry name" value="HTH_MetabolicPath_Reg"/>
</dbReference>
<dbReference type="Proteomes" id="UP000030949">
    <property type="component" value="Unassembled WGS sequence"/>
</dbReference>
<name>A0A0B1YSY0_9PSED</name>
<keyword evidence="3" id="KW-0804">Transcription</keyword>
<dbReference type="SUPFAM" id="SSF46785">
    <property type="entry name" value="Winged helix' DNA-binding domain"/>
    <property type="match status" value="1"/>
</dbReference>
<evidence type="ECO:0000313" key="9">
    <source>
        <dbReference type="Proteomes" id="UP000030949"/>
    </source>
</evidence>
<dbReference type="GO" id="GO:0045892">
    <property type="term" value="P:negative regulation of DNA-templated transcription"/>
    <property type="evidence" value="ECO:0007669"/>
    <property type="project" value="TreeGrafter"/>
</dbReference>
<dbReference type="PROSITE" id="PS51078">
    <property type="entry name" value="ICLR_ED"/>
    <property type="match status" value="1"/>
</dbReference>
<dbReference type="SMART" id="SM00346">
    <property type="entry name" value="HTH_ICLR"/>
    <property type="match status" value="1"/>
</dbReference>
<dbReference type="InterPro" id="IPR036390">
    <property type="entry name" value="WH_DNA-bd_sf"/>
</dbReference>
<dbReference type="Pfam" id="PF09339">
    <property type="entry name" value="HTH_IclR"/>
    <property type="match status" value="1"/>
</dbReference>
<evidence type="ECO:0000256" key="2">
    <source>
        <dbReference type="ARBA" id="ARBA00023125"/>
    </source>
</evidence>
<dbReference type="OrthoDB" id="9807558at2"/>
<protein>
    <recommendedName>
        <fullName evidence="4">HTH-type transcriptional repressor AllR</fullName>
    </recommendedName>
    <alternativeName>
        <fullName evidence="5">Negative regulator of allantoin and glyoxylate utilization operons</fullName>
    </alternativeName>
</protein>
<evidence type="ECO:0000259" key="7">
    <source>
        <dbReference type="PROSITE" id="PS51078"/>
    </source>
</evidence>
<dbReference type="Pfam" id="PF01614">
    <property type="entry name" value="IclR_C"/>
    <property type="match status" value="1"/>
</dbReference>
<dbReference type="Gene3D" id="3.30.450.40">
    <property type="match status" value="1"/>
</dbReference>
<dbReference type="GO" id="GO:0003677">
    <property type="term" value="F:DNA binding"/>
    <property type="evidence" value="ECO:0007669"/>
    <property type="project" value="UniProtKB-KW"/>
</dbReference>
<dbReference type="AlphaFoldDB" id="A0A0B1YSY0"/>
<dbReference type="Gene3D" id="1.10.10.10">
    <property type="entry name" value="Winged helix-like DNA-binding domain superfamily/Winged helix DNA-binding domain"/>
    <property type="match status" value="1"/>
</dbReference>
<dbReference type="InterPro" id="IPR036388">
    <property type="entry name" value="WH-like_DNA-bd_sf"/>
</dbReference>
<accession>A0A0B1YSY0</accession>
<evidence type="ECO:0000259" key="6">
    <source>
        <dbReference type="PROSITE" id="PS51077"/>
    </source>
</evidence>
<comment type="caution">
    <text evidence="8">The sequence shown here is derived from an EMBL/GenBank/DDBJ whole genome shotgun (WGS) entry which is preliminary data.</text>
</comment>
<dbReference type="InterPro" id="IPR014757">
    <property type="entry name" value="Tscrpt_reg_IclR_C"/>
</dbReference>
<reference evidence="9" key="1">
    <citation type="submission" date="2015-03" db="EMBL/GenBank/DDBJ databases">
        <title>Pseudomonas frederiksbergensis hydrocarbon degrader.</title>
        <authorList>
            <person name="Brown L.M."/>
            <person name="Ruiz O.N."/>
            <person name="Mueller S."/>
            <person name="Gunasekera T.S."/>
        </authorList>
    </citation>
    <scope>NUCLEOTIDE SEQUENCE [LARGE SCALE GENOMIC DNA]</scope>
    <source>
        <strain evidence="9">SI8</strain>
    </source>
</reference>
<dbReference type="SUPFAM" id="SSF55781">
    <property type="entry name" value="GAF domain-like"/>
    <property type="match status" value="1"/>
</dbReference>
<dbReference type="GO" id="GO:0003700">
    <property type="term" value="F:DNA-binding transcription factor activity"/>
    <property type="evidence" value="ECO:0007669"/>
    <property type="project" value="TreeGrafter"/>
</dbReference>
<dbReference type="InterPro" id="IPR029016">
    <property type="entry name" value="GAF-like_dom_sf"/>
</dbReference>